<dbReference type="AlphaFoldDB" id="A0A932CQ05"/>
<sequence>MLLTITTTFSPATDLGYLLHKNPARLQSFALPFGQVHVFYPEARPGRCTAALLLEVDPVGLVRNRQGPAGEGHALEQYVNDRPYVASSFLSVAIARVFGSALAGRCKERPELADMCWPLRAKLEVLPCRGGEGLLRRLFEPLGYTVTAQGYVLDAQFPDWGASPYFSVTLEITARLSELLTHLYVLVPVLDDEKHYWIGDDEVEKLLRHGGDWLAAHPERERIVNRYLKHQRRLTRQALARLIEEDQPDPDALEAAHALEEERVEERIGLNEQRLGAVVVALQGCGARRVLDLGCGEGRLLRALLQKKGFDEIVGLDVSYRVLEIARERLRWDRLPDKQKERIRLIHGSLTYRDRRLEGYDAAAVVEVIEHLDPPRLAAFERVLFELARPATVVITTPNAEYNVRFEHLPAGRFRHRDHRFEWSVAEFQSWAHQVAQRSGYAVRFLPVGPEDPAVGAPTQMGIFSR</sequence>
<dbReference type="Proteomes" id="UP000769766">
    <property type="component" value="Unassembled WGS sequence"/>
</dbReference>
<dbReference type="InterPro" id="IPR038546">
    <property type="entry name" value="Hen1_N_sf"/>
</dbReference>
<keyword evidence="10" id="KW-0943">RNA-mediated gene silencing</keyword>
<accession>A0A932CQ05</accession>
<evidence type="ECO:0000256" key="11">
    <source>
        <dbReference type="ARBA" id="ARBA00035025"/>
    </source>
</evidence>
<dbReference type="SUPFAM" id="SSF53335">
    <property type="entry name" value="S-adenosyl-L-methionine-dependent methyltransferases"/>
    <property type="match status" value="1"/>
</dbReference>
<dbReference type="InterPro" id="IPR026610">
    <property type="entry name" value="Hen1"/>
</dbReference>
<dbReference type="Gene3D" id="3.30.1610.20">
    <property type="entry name" value="Hen1, N-terminal domain"/>
    <property type="match status" value="1"/>
</dbReference>
<feature type="domain" description="Hen1 N-terminal" evidence="14">
    <location>
        <begin position="1"/>
        <end position="242"/>
    </location>
</feature>
<keyword evidence="6" id="KW-0949">S-adenosyl-L-methionine</keyword>
<comment type="caution">
    <text evidence="15">The sequence shown here is derived from an EMBL/GenBank/DDBJ whole genome shotgun (WGS) entry which is preliminary data.</text>
</comment>
<dbReference type="CDD" id="cd02440">
    <property type="entry name" value="AdoMet_MTases"/>
    <property type="match status" value="1"/>
</dbReference>
<comment type="cofactor">
    <cofactor evidence="1">
        <name>Mg(2+)</name>
        <dbReference type="ChEBI" id="CHEBI:18420"/>
    </cofactor>
</comment>
<keyword evidence="9" id="KW-0694">RNA-binding</keyword>
<dbReference type="PANTHER" id="PTHR21404">
    <property type="entry name" value="HEN1"/>
    <property type="match status" value="1"/>
</dbReference>
<evidence type="ECO:0000256" key="3">
    <source>
        <dbReference type="ARBA" id="ARBA00021330"/>
    </source>
</evidence>
<reference evidence="15" key="1">
    <citation type="submission" date="2020-07" db="EMBL/GenBank/DDBJ databases">
        <title>Huge and variable diversity of episymbiotic CPR bacteria and DPANN archaea in groundwater ecosystems.</title>
        <authorList>
            <person name="He C.Y."/>
            <person name="Keren R."/>
            <person name="Whittaker M."/>
            <person name="Farag I.F."/>
            <person name="Doudna J."/>
            <person name="Cate J.H.D."/>
            <person name="Banfield J.F."/>
        </authorList>
    </citation>
    <scope>NUCLEOTIDE SEQUENCE</scope>
    <source>
        <strain evidence="15">NC_groundwater_672_Ag_B-0.1um_62_36</strain>
    </source>
</reference>
<dbReference type="InterPro" id="IPR024740">
    <property type="entry name" value="Hen1_N"/>
</dbReference>
<dbReference type="NCBIfam" id="TIGR04074">
    <property type="entry name" value="bacter_Hen1"/>
    <property type="match status" value="1"/>
</dbReference>
<evidence type="ECO:0000259" key="14">
    <source>
        <dbReference type="Pfam" id="PF12623"/>
    </source>
</evidence>
<keyword evidence="7" id="KW-0479">Metal-binding</keyword>
<evidence type="ECO:0000256" key="6">
    <source>
        <dbReference type="ARBA" id="ARBA00022691"/>
    </source>
</evidence>
<keyword evidence="4" id="KW-0489">Methyltransferase</keyword>
<evidence type="ECO:0000256" key="10">
    <source>
        <dbReference type="ARBA" id="ARBA00023158"/>
    </source>
</evidence>
<evidence type="ECO:0000313" key="15">
    <source>
        <dbReference type="EMBL" id="MBI2877159.1"/>
    </source>
</evidence>
<name>A0A932CQ05_UNCTE</name>
<evidence type="ECO:0000256" key="12">
    <source>
        <dbReference type="ARBA" id="ARBA00048418"/>
    </source>
</evidence>
<dbReference type="Pfam" id="PF12623">
    <property type="entry name" value="Hen1_L"/>
    <property type="match status" value="1"/>
</dbReference>
<evidence type="ECO:0000256" key="9">
    <source>
        <dbReference type="ARBA" id="ARBA00022884"/>
    </source>
</evidence>
<dbReference type="InterPro" id="IPR024026">
    <property type="entry name" value="3'-RNA_MeTfrase_Hen1_bac"/>
</dbReference>
<evidence type="ECO:0000256" key="1">
    <source>
        <dbReference type="ARBA" id="ARBA00001946"/>
    </source>
</evidence>
<dbReference type="GO" id="GO:0046872">
    <property type="term" value="F:metal ion binding"/>
    <property type="evidence" value="ECO:0007669"/>
    <property type="project" value="UniProtKB-KW"/>
</dbReference>
<protein>
    <recommendedName>
        <fullName evidence="3">Small RNA 2'-O-methyltransferase</fullName>
        <ecNumber evidence="11">2.1.1.386</ecNumber>
    </recommendedName>
</protein>
<dbReference type="InterPro" id="IPR029063">
    <property type="entry name" value="SAM-dependent_MTases_sf"/>
</dbReference>
<comment type="similarity">
    <text evidence="2">Belongs to the methyltransferase superfamily. HEN1 family.</text>
</comment>
<dbReference type="GO" id="GO:0001510">
    <property type="term" value="P:RNA methylation"/>
    <property type="evidence" value="ECO:0007669"/>
    <property type="project" value="InterPro"/>
</dbReference>
<dbReference type="EC" id="2.1.1.386" evidence="11"/>
<evidence type="ECO:0000259" key="13">
    <source>
        <dbReference type="Pfam" id="PF08242"/>
    </source>
</evidence>
<keyword evidence="8" id="KW-0460">Magnesium</keyword>
<dbReference type="Gene3D" id="3.40.50.150">
    <property type="entry name" value="Vaccinia Virus protein VP39"/>
    <property type="match status" value="1"/>
</dbReference>
<dbReference type="EMBL" id="JACPRF010000294">
    <property type="protein sequence ID" value="MBI2877159.1"/>
    <property type="molecule type" value="Genomic_DNA"/>
</dbReference>
<dbReference type="GO" id="GO:0031047">
    <property type="term" value="P:regulatory ncRNA-mediated gene silencing"/>
    <property type="evidence" value="ECO:0007669"/>
    <property type="project" value="UniProtKB-KW"/>
</dbReference>
<dbReference type="Pfam" id="PF08242">
    <property type="entry name" value="Methyltransf_12"/>
    <property type="match status" value="1"/>
</dbReference>
<evidence type="ECO:0000256" key="8">
    <source>
        <dbReference type="ARBA" id="ARBA00022842"/>
    </source>
</evidence>
<proteinExistence type="inferred from homology"/>
<gene>
    <name evidence="15" type="ORF">HYY20_09785</name>
</gene>
<evidence type="ECO:0000256" key="4">
    <source>
        <dbReference type="ARBA" id="ARBA00022603"/>
    </source>
</evidence>
<dbReference type="GO" id="GO:0090486">
    <property type="term" value="F:small RNA 2'-O-methyltransferase activity"/>
    <property type="evidence" value="ECO:0007669"/>
    <property type="project" value="UniProtKB-EC"/>
</dbReference>
<comment type="catalytic activity">
    <reaction evidence="12">
        <text>small RNA 3'-end nucleotide + S-adenosyl-L-methionine = small RNA 3'-end 2'-O-methylnucleotide + S-adenosyl-L-homocysteine + H(+)</text>
        <dbReference type="Rhea" id="RHEA:37887"/>
        <dbReference type="Rhea" id="RHEA-COMP:10415"/>
        <dbReference type="Rhea" id="RHEA-COMP:10416"/>
        <dbReference type="ChEBI" id="CHEBI:15378"/>
        <dbReference type="ChEBI" id="CHEBI:57856"/>
        <dbReference type="ChEBI" id="CHEBI:59789"/>
        <dbReference type="ChEBI" id="CHEBI:74896"/>
        <dbReference type="ChEBI" id="CHEBI:74898"/>
        <dbReference type="EC" id="2.1.1.386"/>
    </reaction>
</comment>
<dbReference type="PANTHER" id="PTHR21404:SF3">
    <property type="entry name" value="SMALL RNA 2'-O-METHYLTRANSFERASE"/>
    <property type="match status" value="1"/>
</dbReference>
<organism evidence="15 16">
    <name type="scientific">Tectimicrobiota bacterium</name>
    <dbReference type="NCBI Taxonomy" id="2528274"/>
    <lineage>
        <taxon>Bacteria</taxon>
        <taxon>Pseudomonadati</taxon>
        <taxon>Nitrospinota/Tectimicrobiota group</taxon>
        <taxon>Candidatus Tectimicrobiota</taxon>
    </lineage>
</organism>
<evidence type="ECO:0000256" key="2">
    <source>
        <dbReference type="ARBA" id="ARBA00009026"/>
    </source>
</evidence>
<evidence type="ECO:0000256" key="5">
    <source>
        <dbReference type="ARBA" id="ARBA00022679"/>
    </source>
</evidence>
<feature type="domain" description="Methyltransferase type 12" evidence="13">
    <location>
        <begin position="291"/>
        <end position="384"/>
    </location>
</feature>
<keyword evidence="5" id="KW-0808">Transferase</keyword>
<evidence type="ECO:0000313" key="16">
    <source>
        <dbReference type="Proteomes" id="UP000769766"/>
    </source>
</evidence>
<dbReference type="InterPro" id="IPR013217">
    <property type="entry name" value="Methyltransf_12"/>
</dbReference>
<dbReference type="GO" id="GO:0003723">
    <property type="term" value="F:RNA binding"/>
    <property type="evidence" value="ECO:0007669"/>
    <property type="project" value="UniProtKB-KW"/>
</dbReference>
<evidence type="ECO:0000256" key="7">
    <source>
        <dbReference type="ARBA" id="ARBA00022723"/>
    </source>
</evidence>